<keyword evidence="1" id="KW-0732">Signal</keyword>
<dbReference type="PROSITE" id="PS50208">
    <property type="entry name" value="CASPASE_P20"/>
    <property type="match status" value="1"/>
</dbReference>
<evidence type="ECO:0000313" key="4">
    <source>
        <dbReference type="EMBL" id="MBM2416846.1"/>
    </source>
</evidence>
<dbReference type="InterPro" id="IPR029030">
    <property type="entry name" value="Caspase-like_dom_sf"/>
</dbReference>
<evidence type="ECO:0000313" key="3">
    <source>
        <dbReference type="EMBL" id="MBM2412178.1"/>
    </source>
</evidence>
<dbReference type="Proteomes" id="UP000809440">
    <property type="component" value="Unassembled WGS sequence"/>
</dbReference>
<feature type="chain" id="PRO_5040391636" evidence="1">
    <location>
        <begin position="19"/>
        <end position="490"/>
    </location>
</feature>
<dbReference type="InterPro" id="IPR052039">
    <property type="entry name" value="Caspase-related_regulators"/>
</dbReference>
<dbReference type="OrthoDB" id="9816009at2"/>
<evidence type="ECO:0000256" key="1">
    <source>
        <dbReference type="SAM" id="SignalP"/>
    </source>
</evidence>
<gene>
    <name evidence="3" type="ORF">JQX41_07695</name>
    <name evidence="4" type="ORF">JQX48_07700</name>
</gene>
<dbReference type="SUPFAM" id="SSF52129">
    <property type="entry name" value="Caspase-like"/>
    <property type="match status" value="1"/>
</dbReference>
<reference evidence="3 6" key="1">
    <citation type="submission" date="2021-01" db="EMBL/GenBank/DDBJ databases">
        <title>Diatom-associated Roseobacters Show Island Model of Population Structure.</title>
        <authorList>
            <person name="Qu L."/>
            <person name="Feng X."/>
            <person name="Chen Y."/>
            <person name="Li L."/>
            <person name="Wang X."/>
            <person name="Hu Z."/>
            <person name="Wang H."/>
            <person name="Luo H."/>
        </authorList>
    </citation>
    <scope>NUCLEOTIDE SEQUENCE</scope>
    <source>
        <strain evidence="4 6">CC28-63</strain>
        <strain evidence="3">CC28-69</strain>
    </source>
</reference>
<comment type="caution">
    <text evidence="3">The sequence shown here is derived from an EMBL/GenBank/DDBJ whole genome shotgun (WGS) entry which is preliminary data.</text>
</comment>
<dbReference type="Proteomes" id="UP000755667">
    <property type="component" value="Unassembled WGS sequence"/>
</dbReference>
<evidence type="ECO:0000259" key="2">
    <source>
        <dbReference type="PROSITE" id="PS50208"/>
    </source>
</evidence>
<dbReference type="GO" id="GO:0004197">
    <property type="term" value="F:cysteine-type endopeptidase activity"/>
    <property type="evidence" value="ECO:0007669"/>
    <property type="project" value="InterPro"/>
</dbReference>
<accession>A0A9Q2P2D9</accession>
<dbReference type="PANTHER" id="PTHR22576">
    <property type="entry name" value="MUCOSA ASSOCIATED LYMPHOID TISSUE LYMPHOMA TRANSLOCATION PROTEIN 1/PARACASPASE"/>
    <property type="match status" value="1"/>
</dbReference>
<dbReference type="AlphaFoldDB" id="A0A9Q2P2D9"/>
<dbReference type="Pfam" id="PF00656">
    <property type="entry name" value="Peptidase_C14"/>
    <property type="match status" value="1"/>
</dbReference>
<dbReference type="RefSeq" id="WP_138488197.1">
    <property type="nucleotide sequence ID" value="NZ_JAFBWU010000004.1"/>
</dbReference>
<dbReference type="EMBL" id="JAFBXF010000004">
    <property type="protein sequence ID" value="MBM2416846.1"/>
    <property type="molecule type" value="Genomic_DNA"/>
</dbReference>
<sequence>MKAIAATVVTVVALPASAQERIALVIGNSTYETVSALDNPNRDAELIASTLEQIDFQVTLLIDATQVEMKQALSDFGRNLRSGGPDTTGLFYYAGHGVQSFGNNYLLPVDVALSDAADLDLQGVEAQSVLRQMASARNRTNFVILDACRNNPFEDMAEFDSPGLAEMKAPTGTFLSYATSPGAVALDGLGQNSPFTTALAREMTRPGLAVEQMFKQVRVSVLEQTNGMQTPWDTSSLTNDFTFVNAPIQNPEDLAARSLWESVQATKDPVQIMLFLRGYPDSAYAEEARALLAAAIESELTNDTAAVARPAPAAPPADEQSMFEAVQANPTVEGYRNYLDAFPSGTFSEFARGEIAALEAQASTDPVGEGVSPATENTEVAMANVEQERSTVPNVVKFDLPLTAPGSVIDGIILSEITNMSPMFPPVEGLPDEFWKEQSCSNCHEWNQERLCDQANVYLTLSGQKSLEKPHPFGGILKRNLRQWATGGCE</sequence>
<keyword evidence="6" id="KW-1185">Reference proteome</keyword>
<dbReference type="InterPro" id="IPR001309">
    <property type="entry name" value="Pept_C14_p20"/>
</dbReference>
<dbReference type="GeneID" id="62640733"/>
<name>A0A9Q2P2D9_9RHOB</name>
<evidence type="ECO:0000313" key="5">
    <source>
        <dbReference type="Proteomes" id="UP000755667"/>
    </source>
</evidence>
<evidence type="ECO:0000313" key="6">
    <source>
        <dbReference type="Proteomes" id="UP000809440"/>
    </source>
</evidence>
<dbReference type="Gene3D" id="3.40.50.1460">
    <property type="match status" value="1"/>
</dbReference>
<protein>
    <submittedName>
        <fullName evidence="3">Caspase family protein</fullName>
    </submittedName>
</protein>
<dbReference type="GO" id="GO:0006508">
    <property type="term" value="P:proteolysis"/>
    <property type="evidence" value="ECO:0007669"/>
    <property type="project" value="InterPro"/>
</dbReference>
<dbReference type="InterPro" id="IPR011600">
    <property type="entry name" value="Pept_C14_caspase"/>
</dbReference>
<feature type="signal peptide" evidence="1">
    <location>
        <begin position="1"/>
        <end position="18"/>
    </location>
</feature>
<feature type="domain" description="Caspase family p20" evidence="2">
    <location>
        <begin position="19"/>
        <end position="152"/>
    </location>
</feature>
<dbReference type="PANTHER" id="PTHR22576:SF37">
    <property type="entry name" value="MUCOSA-ASSOCIATED LYMPHOID TISSUE LYMPHOMA TRANSLOCATION PROTEIN 1"/>
    <property type="match status" value="1"/>
</dbReference>
<organism evidence="3 5">
    <name type="scientific">Marivita cryptomonadis</name>
    <dbReference type="NCBI Taxonomy" id="505252"/>
    <lineage>
        <taxon>Bacteria</taxon>
        <taxon>Pseudomonadati</taxon>
        <taxon>Pseudomonadota</taxon>
        <taxon>Alphaproteobacteria</taxon>
        <taxon>Rhodobacterales</taxon>
        <taxon>Roseobacteraceae</taxon>
        <taxon>Marivita</taxon>
    </lineage>
</organism>
<proteinExistence type="predicted"/>
<dbReference type="EMBL" id="JAFBXE010000004">
    <property type="protein sequence ID" value="MBM2412178.1"/>
    <property type="molecule type" value="Genomic_DNA"/>
</dbReference>